<evidence type="ECO:0000256" key="2">
    <source>
        <dbReference type="ARBA" id="ARBA00022679"/>
    </source>
</evidence>
<dbReference type="SUPFAM" id="SSF53756">
    <property type="entry name" value="UDP-Glycosyltransferase/glycogen phosphorylase"/>
    <property type="match status" value="1"/>
</dbReference>
<dbReference type="InterPro" id="IPR002201">
    <property type="entry name" value="Glyco_trans_9"/>
</dbReference>
<sequence length="364" mass="39016">MESLLIVRLSAMGDVIHALPAAQALRDAFPQAMIGWLIEERWAELLSAPGTPRRGPRSPQRPLVDWVHSVNLRAWRKSLLAVHTVQQIAQVWNDVRSVHYDVAVDLQGAIRSAVLARWSGARVVYGAAEPRESPASIWYTRQTVADGAHVIEHALSVAATVAGAERNVPRAELPRDRETERQIDQRLSAAGVGGFAILNPGAGWGAKRWPAERYGCVAKALADNGVRAIINYGPGEESLARETEAASEGTAKSMKCSLTELIALTRRAKLFVGGDTGPMHLAAALCVPVVAIFGPTDPARNGPYGTRSIVLRNPASPTTHARNSQPDQPMLEIGVDTVVDAARSLLAGKNGGQECPPHREGAHG</sequence>
<dbReference type="GO" id="GO:0008713">
    <property type="term" value="F:ADP-heptose-lipopolysaccharide heptosyltransferase activity"/>
    <property type="evidence" value="ECO:0007669"/>
    <property type="project" value="TreeGrafter"/>
</dbReference>
<dbReference type="AlphaFoldDB" id="A0A2U3KJ80"/>
<protein>
    <submittedName>
        <fullName evidence="3">Lipopolysaccharide heptosyltransferase I</fullName>
    </submittedName>
</protein>
<keyword evidence="1" id="KW-0328">Glycosyltransferase</keyword>
<dbReference type="GO" id="GO:0009244">
    <property type="term" value="P:lipopolysaccharide core region biosynthetic process"/>
    <property type="evidence" value="ECO:0007669"/>
    <property type="project" value="TreeGrafter"/>
</dbReference>
<accession>A0A2U3KJ80</accession>
<evidence type="ECO:0000313" key="3">
    <source>
        <dbReference type="EMBL" id="SPF39729.1"/>
    </source>
</evidence>
<name>A0A2U3KJ80_9BACT</name>
<dbReference type="PANTHER" id="PTHR30160">
    <property type="entry name" value="TETRAACYLDISACCHARIDE 4'-KINASE-RELATED"/>
    <property type="match status" value="1"/>
</dbReference>
<evidence type="ECO:0000256" key="1">
    <source>
        <dbReference type="ARBA" id="ARBA00022676"/>
    </source>
</evidence>
<dbReference type="PANTHER" id="PTHR30160:SF1">
    <property type="entry name" value="LIPOPOLYSACCHARIDE 1,2-N-ACETYLGLUCOSAMINETRANSFERASE-RELATED"/>
    <property type="match status" value="1"/>
</dbReference>
<evidence type="ECO:0000313" key="4">
    <source>
        <dbReference type="Proteomes" id="UP000238701"/>
    </source>
</evidence>
<dbReference type="Gene3D" id="3.40.50.2000">
    <property type="entry name" value="Glycogen Phosphorylase B"/>
    <property type="match status" value="2"/>
</dbReference>
<dbReference type="Pfam" id="PF01075">
    <property type="entry name" value="Glyco_transf_9"/>
    <property type="match status" value="1"/>
</dbReference>
<dbReference type="GO" id="GO:0005829">
    <property type="term" value="C:cytosol"/>
    <property type="evidence" value="ECO:0007669"/>
    <property type="project" value="TreeGrafter"/>
</dbReference>
<gene>
    <name evidence="3" type="ORF">SBA1_290091</name>
</gene>
<keyword evidence="2 3" id="KW-0808">Transferase</keyword>
<dbReference type="OrthoDB" id="9797795at2"/>
<proteinExistence type="predicted"/>
<reference evidence="4" key="1">
    <citation type="submission" date="2018-02" db="EMBL/GenBank/DDBJ databases">
        <authorList>
            <person name="Hausmann B."/>
        </authorList>
    </citation>
    <scope>NUCLEOTIDE SEQUENCE [LARGE SCALE GENOMIC DNA]</scope>
    <source>
        <strain evidence="4">Peat soil MAG SbA1</strain>
    </source>
</reference>
<organism evidence="3 4">
    <name type="scientific">Candidatus Sulfotelmatobacter kueseliae</name>
    <dbReference type="NCBI Taxonomy" id="2042962"/>
    <lineage>
        <taxon>Bacteria</taxon>
        <taxon>Pseudomonadati</taxon>
        <taxon>Acidobacteriota</taxon>
        <taxon>Terriglobia</taxon>
        <taxon>Terriglobales</taxon>
        <taxon>Candidatus Korobacteraceae</taxon>
        <taxon>Candidatus Sulfotelmatobacter</taxon>
    </lineage>
</organism>
<dbReference type="Proteomes" id="UP000238701">
    <property type="component" value="Unassembled WGS sequence"/>
</dbReference>
<dbReference type="CDD" id="cd03789">
    <property type="entry name" value="GT9_LPS_heptosyltransferase"/>
    <property type="match status" value="1"/>
</dbReference>
<dbReference type="InterPro" id="IPR051199">
    <property type="entry name" value="LPS_LOS_Heptosyltrfase"/>
</dbReference>
<dbReference type="EMBL" id="OMOD01000121">
    <property type="protein sequence ID" value="SPF39729.1"/>
    <property type="molecule type" value="Genomic_DNA"/>
</dbReference>